<accession>A0A811G845</accession>
<gene>
    <name evidence="1" type="ORF">CIP107547_01747</name>
</gene>
<organism evidence="1 2">
    <name type="scientific">Corynebacterium diphtheriae</name>
    <dbReference type="NCBI Taxonomy" id="1717"/>
    <lineage>
        <taxon>Bacteria</taxon>
        <taxon>Bacillati</taxon>
        <taxon>Actinomycetota</taxon>
        <taxon>Actinomycetes</taxon>
        <taxon>Mycobacteriales</taxon>
        <taxon>Corynebacteriaceae</taxon>
        <taxon>Corynebacterium</taxon>
    </lineage>
</organism>
<evidence type="ECO:0000313" key="1">
    <source>
        <dbReference type="EMBL" id="CAB0610701.1"/>
    </source>
</evidence>
<comment type="caution">
    <text evidence="1">The sequence shown here is derived from an EMBL/GenBank/DDBJ whole genome shotgun (WGS) entry which is preliminary data.</text>
</comment>
<dbReference type="AlphaFoldDB" id="A0A811G845"/>
<sequence length="169" mass="17662">MQVGGLVDQPVIAGVLGAQVKLVADGDLVLHGGTVIEIIEHGGHARAGMAGDNRDVGGVGAGERIRLVISSVRARLIHGLRINGAVEHAAIARLELRVELQVRDVELHRGRRLNDRGGLGDNLALFQTLWRLDGLVDGAGNGNRGHKADGDAQLAGTPPRILGALRCGL</sequence>
<reference evidence="1 2" key="1">
    <citation type="submission" date="2020-02" db="EMBL/GenBank/DDBJ databases">
        <authorList>
            <person name="Brisse S."/>
        </authorList>
    </citation>
    <scope>NUCLEOTIDE SEQUENCE [LARGE SCALE GENOMIC DNA]</scope>
    <source>
        <strain evidence="1">CIP107547</strain>
    </source>
</reference>
<dbReference type="Proteomes" id="UP000480222">
    <property type="component" value="Unassembled WGS sequence"/>
</dbReference>
<proteinExistence type="predicted"/>
<evidence type="ECO:0000313" key="2">
    <source>
        <dbReference type="Proteomes" id="UP000480222"/>
    </source>
</evidence>
<dbReference type="EMBL" id="CADDAV010000020">
    <property type="protein sequence ID" value="CAB0610701.1"/>
    <property type="molecule type" value="Genomic_DNA"/>
</dbReference>
<name>A0A811G845_CORDP</name>
<protein>
    <submittedName>
        <fullName evidence="1">Uncharacterized protein</fullName>
    </submittedName>
</protein>